<sequence>MEKQGGEREIRDARLTTEVWNREDEWPATEVKTLWNRRGLSNRGKELFAASEYQGNLFTMSFSSIEWSDNLSTNGSEWSHAEEGMAYNRGVQPNASSSESSDAESRTTETSYARHLTSPLKLEEKSHFSIKVDEKNDFDSPKLQVNEGFIGKASYALQKSLVSVSIHGFDLDYESRKALKEIQGDFKREFNRARSSIQRVYESKLRIVSQCCQPRQLLLSMDFLINLSE</sequence>
<keyword evidence="3" id="KW-1185">Reference proteome</keyword>
<dbReference type="AlphaFoldDB" id="A0ABD1MR62"/>
<organism evidence="2 3">
    <name type="scientific">Flemingia macrophylla</name>
    <dbReference type="NCBI Taxonomy" id="520843"/>
    <lineage>
        <taxon>Eukaryota</taxon>
        <taxon>Viridiplantae</taxon>
        <taxon>Streptophyta</taxon>
        <taxon>Embryophyta</taxon>
        <taxon>Tracheophyta</taxon>
        <taxon>Spermatophyta</taxon>
        <taxon>Magnoliopsida</taxon>
        <taxon>eudicotyledons</taxon>
        <taxon>Gunneridae</taxon>
        <taxon>Pentapetalae</taxon>
        <taxon>rosids</taxon>
        <taxon>fabids</taxon>
        <taxon>Fabales</taxon>
        <taxon>Fabaceae</taxon>
        <taxon>Papilionoideae</taxon>
        <taxon>50 kb inversion clade</taxon>
        <taxon>NPAAA clade</taxon>
        <taxon>indigoferoid/millettioid clade</taxon>
        <taxon>Phaseoleae</taxon>
        <taxon>Flemingia</taxon>
    </lineage>
</organism>
<accession>A0ABD1MR62</accession>
<comment type="caution">
    <text evidence="2">The sequence shown here is derived from an EMBL/GenBank/DDBJ whole genome shotgun (WGS) entry which is preliminary data.</text>
</comment>
<evidence type="ECO:0000313" key="3">
    <source>
        <dbReference type="Proteomes" id="UP001603857"/>
    </source>
</evidence>
<reference evidence="2 3" key="1">
    <citation type="submission" date="2024-08" db="EMBL/GenBank/DDBJ databases">
        <title>Insights into the chromosomal genome structure of Flemingia macrophylla.</title>
        <authorList>
            <person name="Ding Y."/>
            <person name="Zhao Y."/>
            <person name="Bi W."/>
            <person name="Wu M."/>
            <person name="Zhao G."/>
            <person name="Gong Y."/>
            <person name="Li W."/>
            <person name="Zhang P."/>
        </authorList>
    </citation>
    <scope>NUCLEOTIDE SEQUENCE [LARGE SCALE GENOMIC DNA]</scope>
    <source>
        <strain evidence="2">DYQJB</strain>
        <tissue evidence="2">Leaf</tissue>
    </source>
</reference>
<proteinExistence type="predicted"/>
<gene>
    <name evidence="2" type="ORF">Fmac_012011</name>
</gene>
<evidence type="ECO:0000256" key="1">
    <source>
        <dbReference type="SAM" id="MobiDB-lite"/>
    </source>
</evidence>
<name>A0ABD1MR62_9FABA</name>
<evidence type="ECO:0000313" key="2">
    <source>
        <dbReference type="EMBL" id="KAL2337565.1"/>
    </source>
</evidence>
<protein>
    <submittedName>
        <fullName evidence="2">Uncharacterized protein</fullName>
    </submittedName>
</protein>
<dbReference type="EMBL" id="JBGMDY010000004">
    <property type="protein sequence ID" value="KAL2337565.1"/>
    <property type="molecule type" value="Genomic_DNA"/>
</dbReference>
<dbReference type="Proteomes" id="UP001603857">
    <property type="component" value="Unassembled WGS sequence"/>
</dbReference>
<feature type="region of interest" description="Disordered" evidence="1">
    <location>
        <begin position="90"/>
        <end position="118"/>
    </location>
</feature>